<name>A0A4Z0WD28_9GAMM</name>
<evidence type="ECO:0000256" key="1">
    <source>
        <dbReference type="ARBA" id="ARBA00001946"/>
    </source>
</evidence>
<evidence type="ECO:0000256" key="4">
    <source>
        <dbReference type="SAM" id="Coils"/>
    </source>
</evidence>
<dbReference type="Gene3D" id="3.30.450.20">
    <property type="entry name" value="PAS domain"/>
    <property type="match status" value="1"/>
</dbReference>
<proteinExistence type="predicted"/>
<dbReference type="Proteomes" id="UP000297475">
    <property type="component" value="Unassembled WGS sequence"/>
</dbReference>
<comment type="catalytic activity">
    <reaction evidence="3">
        <text>2 GTP = 3',3'-c-di-GMP + 2 diphosphate</text>
        <dbReference type="Rhea" id="RHEA:24898"/>
        <dbReference type="ChEBI" id="CHEBI:33019"/>
        <dbReference type="ChEBI" id="CHEBI:37565"/>
        <dbReference type="ChEBI" id="CHEBI:58805"/>
        <dbReference type="EC" id="2.7.7.65"/>
    </reaction>
</comment>
<dbReference type="GO" id="GO:0052621">
    <property type="term" value="F:diguanylate cyclase activity"/>
    <property type="evidence" value="ECO:0007669"/>
    <property type="project" value="UniProtKB-EC"/>
</dbReference>
<evidence type="ECO:0000259" key="6">
    <source>
        <dbReference type="PROSITE" id="PS50887"/>
    </source>
</evidence>
<dbReference type="FunFam" id="3.30.70.270:FF:000001">
    <property type="entry name" value="Diguanylate cyclase domain protein"/>
    <property type="match status" value="1"/>
</dbReference>
<dbReference type="AlphaFoldDB" id="A0A4Z0WD28"/>
<feature type="domain" description="PAC" evidence="5">
    <location>
        <begin position="102"/>
        <end position="154"/>
    </location>
</feature>
<dbReference type="EC" id="2.7.7.65" evidence="2"/>
<dbReference type="PROSITE" id="PS50113">
    <property type="entry name" value="PAC"/>
    <property type="match status" value="1"/>
</dbReference>
<evidence type="ECO:0000259" key="5">
    <source>
        <dbReference type="PROSITE" id="PS50113"/>
    </source>
</evidence>
<dbReference type="InterPro" id="IPR013656">
    <property type="entry name" value="PAS_4"/>
</dbReference>
<dbReference type="SUPFAM" id="SSF55073">
    <property type="entry name" value="Nucleotide cyclase"/>
    <property type="match status" value="1"/>
</dbReference>
<dbReference type="PANTHER" id="PTHR45138">
    <property type="entry name" value="REGULATORY COMPONENTS OF SENSORY TRANSDUCTION SYSTEM"/>
    <property type="match status" value="1"/>
</dbReference>
<protein>
    <recommendedName>
        <fullName evidence="2">diguanylate cyclase</fullName>
        <ecNumber evidence="2">2.7.7.65</ecNumber>
    </recommendedName>
</protein>
<dbReference type="InterPro" id="IPR035965">
    <property type="entry name" value="PAS-like_dom_sf"/>
</dbReference>
<evidence type="ECO:0000256" key="2">
    <source>
        <dbReference type="ARBA" id="ARBA00012528"/>
    </source>
</evidence>
<organism evidence="7 8">
    <name type="scientific">Natronospirillum operosum</name>
    <dbReference type="NCBI Taxonomy" id="2759953"/>
    <lineage>
        <taxon>Bacteria</taxon>
        <taxon>Pseudomonadati</taxon>
        <taxon>Pseudomonadota</taxon>
        <taxon>Gammaproteobacteria</taxon>
        <taxon>Oceanospirillales</taxon>
        <taxon>Natronospirillaceae</taxon>
        <taxon>Natronospirillum</taxon>
    </lineage>
</organism>
<dbReference type="InterPro" id="IPR000014">
    <property type="entry name" value="PAS"/>
</dbReference>
<dbReference type="Gene3D" id="3.30.70.270">
    <property type="match status" value="1"/>
</dbReference>
<dbReference type="InterPro" id="IPR000160">
    <property type="entry name" value="GGDEF_dom"/>
</dbReference>
<accession>A0A4Z0WD28</accession>
<reference evidence="7 8" key="1">
    <citation type="submission" date="2019-04" db="EMBL/GenBank/DDBJ databases">
        <title>Natronospirillum operosus gen. nov., sp. nov., a haloalkaliphilic satellite isolated from decaying biomass of laboratory culture of cyanobacterium Geitlerinema sp. and proposal of Natronospirillaceae fam. nov. and Saccharospirillaceae fam. nov.</title>
        <authorList>
            <person name="Kevbrin V."/>
            <person name="Boltyanskaya Y."/>
            <person name="Koziaeva V."/>
            <person name="Grouzdev D.S."/>
            <person name="Park M."/>
            <person name="Cho J."/>
        </authorList>
    </citation>
    <scope>NUCLEOTIDE SEQUENCE [LARGE SCALE GENOMIC DNA]</scope>
    <source>
        <strain evidence="7 8">G-116</strain>
    </source>
</reference>
<dbReference type="InterPro" id="IPR029787">
    <property type="entry name" value="Nucleotide_cyclase"/>
</dbReference>
<evidence type="ECO:0000313" key="7">
    <source>
        <dbReference type="EMBL" id="TGG95774.1"/>
    </source>
</evidence>
<feature type="domain" description="GGDEF" evidence="6">
    <location>
        <begin position="211"/>
        <end position="335"/>
    </location>
</feature>
<dbReference type="SUPFAM" id="SSF55785">
    <property type="entry name" value="PYP-like sensor domain (PAS domain)"/>
    <property type="match status" value="1"/>
</dbReference>
<keyword evidence="8" id="KW-1185">Reference proteome</keyword>
<evidence type="ECO:0000256" key="3">
    <source>
        <dbReference type="ARBA" id="ARBA00034247"/>
    </source>
</evidence>
<dbReference type="OrthoDB" id="9812260at2"/>
<dbReference type="PANTHER" id="PTHR45138:SF9">
    <property type="entry name" value="DIGUANYLATE CYCLASE DGCM-RELATED"/>
    <property type="match status" value="1"/>
</dbReference>
<dbReference type="PROSITE" id="PS50887">
    <property type="entry name" value="GGDEF"/>
    <property type="match status" value="1"/>
</dbReference>
<dbReference type="CDD" id="cd01949">
    <property type="entry name" value="GGDEF"/>
    <property type="match status" value="1"/>
</dbReference>
<dbReference type="NCBIfam" id="TIGR00229">
    <property type="entry name" value="sensory_box"/>
    <property type="match status" value="1"/>
</dbReference>
<feature type="coiled-coil region" evidence="4">
    <location>
        <begin position="142"/>
        <end position="176"/>
    </location>
</feature>
<dbReference type="GO" id="GO:1902201">
    <property type="term" value="P:negative regulation of bacterial-type flagellum-dependent cell motility"/>
    <property type="evidence" value="ECO:0007669"/>
    <property type="project" value="TreeGrafter"/>
</dbReference>
<dbReference type="Pfam" id="PF00990">
    <property type="entry name" value="GGDEF"/>
    <property type="match status" value="1"/>
</dbReference>
<evidence type="ECO:0000313" key="8">
    <source>
        <dbReference type="Proteomes" id="UP000297475"/>
    </source>
</evidence>
<dbReference type="Pfam" id="PF08448">
    <property type="entry name" value="PAS_4"/>
    <property type="match status" value="1"/>
</dbReference>
<dbReference type="InterPro" id="IPR043128">
    <property type="entry name" value="Rev_trsase/Diguanyl_cyclase"/>
</dbReference>
<sequence>MNGQYATQLLQQFPDVTADRLMDLFGAVWAYFPESMFMVREEVEGEFRVIALNPAQARIFERTVADMKGEWLSNLLPADTYAVIRKHYQQCLAAREPVRYEEQVDYEDAAGERQSGVWSTLLVPLRDQEGRFSILFGISQNITNLYEAQWALERQNQELERRVAARTEELEATNRRLAEAATQDPLTLVYNRRKLNELGQAEFERARRHQTALSVIMLDVDEFKAFNENHGHHFGDQVLVGLIKDLRSVLRKSDILARFGGDEFVALLPHTTETNAYTVAEKMRAAVEQAGQCSISLGLTELRVNDASMAVALERADGALRAAKQQGRNCLLIAT</sequence>
<dbReference type="InterPro" id="IPR050469">
    <property type="entry name" value="Diguanylate_Cyclase"/>
</dbReference>
<dbReference type="RefSeq" id="WP_135481715.1">
    <property type="nucleotide sequence ID" value="NZ_SRMF01000001.1"/>
</dbReference>
<dbReference type="NCBIfam" id="TIGR00254">
    <property type="entry name" value="GGDEF"/>
    <property type="match status" value="1"/>
</dbReference>
<gene>
    <name evidence="7" type="ORF">E4656_05035</name>
</gene>
<dbReference type="GO" id="GO:0043709">
    <property type="term" value="P:cell adhesion involved in single-species biofilm formation"/>
    <property type="evidence" value="ECO:0007669"/>
    <property type="project" value="TreeGrafter"/>
</dbReference>
<comment type="caution">
    <text evidence="7">The sequence shown here is derived from an EMBL/GenBank/DDBJ whole genome shotgun (WGS) entry which is preliminary data.</text>
</comment>
<dbReference type="EMBL" id="SRMF01000001">
    <property type="protein sequence ID" value="TGG95774.1"/>
    <property type="molecule type" value="Genomic_DNA"/>
</dbReference>
<keyword evidence="4" id="KW-0175">Coiled coil</keyword>
<comment type="cofactor">
    <cofactor evidence="1">
        <name>Mg(2+)</name>
        <dbReference type="ChEBI" id="CHEBI:18420"/>
    </cofactor>
</comment>
<dbReference type="InterPro" id="IPR000700">
    <property type="entry name" value="PAS-assoc_C"/>
</dbReference>
<dbReference type="GO" id="GO:0005886">
    <property type="term" value="C:plasma membrane"/>
    <property type="evidence" value="ECO:0007669"/>
    <property type="project" value="TreeGrafter"/>
</dbReference>
<dbReference type="SMART" id="SM00267">
    <property type="entry name" value="GGDEF"/>
    <property type="match status" value="1"/>
</dbReference>